<sequence length="929" mass="103988">MDTVQTNKPNAKNQVQAMMASLSTISDEAWFFDIGATHHLSQSVNPLSDVQPYMGNDKVIVGNGKHLRILHTYTTFFPSSSKIFQLRQVLHVPDIATNLISVSQFCADNNTFFEFHPRFFFVKDQVTKKILLQGSLEHGLYRFPARFVPSPTAFVSSSYDRSSNISLTTITTLWHSRLGHPADNILKHILTSCNISHQCHKNNVCCACQFAKSHKLPFNVSVSRASHPFALLHADLWGPTSIPSTTGARYFILFVDDFSHFSWIYPLHSKDQALSIFIKFKSLVENQFNSRIQCLRSDNGGEFKAFSSYLATHGRLYVVFHETVFPFQSTLDQSSSVVTIPTLALLPFSSPPMSSLPSHTTPSTSSPSLTNMPSSTTSLPDLIQVPFVDISTSKPHPTNQHPMVTRAKNGISKKKVYFSSHISEPTTFTQAVKDSNWVLAMEKEFSALQRNNTWHLVPPPSNGNIIGCKWVYKLKYKPDGTVDRYKARLVAQGFTQTLGLDYFETFSPIVKASTIRIILVVALSFNWSVHQLDVQNAFLHGTLEEHVFMHQPPGFINSQFPSHVCKLNKALYGLKQAPRAWYTKLSTSLLGWGFQASRADSSMFIHHSTHDVLILLIYVDDILVTGSNSAQVSSFITRLNSSFALRDLGYVNYFLGIKVVRSGIMFHLSQHKYTQDLLSRTAMLESKPATTPGLLGQTLSHLNGEPLLDTTLYRSMSTSLDIHGYTGADWASCPDDRRSTGGYGIFLGPNLVSWSSNKQKVVSRSSAESEYRALASATSEIIWIQYVLQELCLSSFSPPLLWCDNKSAAHLAANPVFHARTKHIEMDLHFIRDHVLRKQLVIQYLPSAEQVADIFTKHISSSQFLSFRTKLSVVPSPVSLRGDDRRYLADQQESNCPGSAATNLDQVQQTKVSCNKQKPIKNVSKKEVS</sequence>
<dbReference type="InterPro" id="IPR013103">
    <property type="entry name" value="RVT_2"/>
</dbReference>
<evidence type="ECO:0000313" key="4">
    <source>
        <dbReference type="EMBL" id="RVW72548.1"/>
    </source>
</evidence>
<gene>
    <name evidence="4" type="primary">RE1_2279</name>
    <name evidence="4" type="ORF">CK203_061231</name>
</gene>
<evidence type="ECO:0000256" key="2">
    <source>
        <dbReference type="SAM" id="MobiDB-lite"/>
    </source>
</evidence>
<dbReference type="GO" id="GO:0015074">
    <property type="term" value="P:DNA integration"/>
    <property type="evidence" value="ECO:0007669"/>
    <property type="project" value="InterPro"/>
</dbReference>
<organism evidence="4 5">
    <name type="scientific">Vitis vinifera</name>
    <name type="common">Grape</name>
    <dbReference type="NCBI Taxonomy" id="29760"/>
    <lineage>
        <taxon>Eukaryota</taxon>
        <taxon>Viridiplantae</taxon>
        <taxon>Streptophyta</taxon>
        <taxon>Embryophyta</taxon>
        <taxon>Tracheophyta</taxon>
        <taxon>Spermatophyta</taxon>
        <taxon>Magnoliopsida</taxon>
        <taxon>eudicotyledons</taxon>
        <taxon>Gunneridae</taxon>
        <taxon>Pentapetalae</taxon>
        <taxon>rosids</taxon>
        <taxon>Vitales</taxon>
        <taxon>Vitaceae</taxon>
        <taxon>Viteae</taxon>
        <taxon>Vitis</taxon>
    </lineage>
</organism>
<dbReference type="PANTHER" id="PTHR11439:SF467">
    <property type="entry name" value="INTEGRASE CATALYTIC DOMAIN-CONTAINING PROTEIN"/>
    <property type="match status" value="1"/>
</dbReference>
<dbReference type="AlphaFoldDB" id="A0A438GK09"/>
<keyword evidence="1" id="KW-0645">Protease</keyword>
<comment type="caution">
    <text evidence="4">The sequence shown here is derived from an EMBL/GenBank/DDBJ whole genome shotgun (WGS) entry which is preliminary data.</text>
</comment>
<evidence type="ECO:0000259" key="3">
    <source>
        <dbReference type="PROSITE" id="PS50994"/>
    </source>
</evidence>
<dbReference type="PROSITE" id="PS50994">
    <property type="entry name" value="INTEGRASE"/>
    <property type="match status" value="1"/>
</dbReference>
<dbReference type="Pfam" id="PF22936">
    <property type="entry name" value="Pol_BBD"/>
    <property type="match status" value="1"/>
</dbReference>
<dbReference type="Pfam" id="PF00665">
    <property type="entry name" value="rve"/>
    <property type="match status" value="1"/>
</dbReference>
<name>A0A438GK09_VITVI</name>
<keyword evidence="1" id="KW-0064">Aspartyl protease</keyword>
<feature type="domain" description="Integrase catalytic" evidence="3">
    <location>
        <begin position="224"/>
        <end position="314"/>
    </location>
</feature>
<dbReference type="GO" id="GO:0004190">
    <property type="term" value="F:aspartic-type endopeptidase activity"/>
    <property type="evidence" value="ECO:0007669"/>
    <property type="project" value="UniProtKB-KW"/>
</dbReference>
<dbReference type="InterPro" id="IPR043502">
    <property type="entry name" value="DNA/RNA_pol_sf"/>
</dbReference>
<dbReference type="InterPro" id="IPR001584">
    <property type="entry name" value="Integrase_cat-core"/>
</dbReference>
<reference evidence="4 5" key="1">
    <citation type="journal article" date="2018" name="PLoS Genet.">
        <title>Population sequencing reveals clonal diversity and ancestral inbreeding in the grapevine cultivar Chardonnay.</title>
        <authorList>
            <person name="Roach M.J."/>
            <person name="Johnson D.L."/>
            <person name="Bohlmann J."/>
            <person name="van Vuuren H.J."/>
            <person name="Jones S.J."/>
            <person name="Pretorius I.S."/>
            <person name="Schmidt S.A."/>
            <person name="Borneman A.R."/>
        </authorList>
    </citation>
    <scope>NUCLEOTIDE SEQUENCE [LARGE SCALE GENOMIC DNA]</scope>
    <source>
        <strain evidence="5">cv. Chardonnay</strain>
        <tissue evidence="4">Leaf</tissue>
    </source>
</reference>
<dbReference type="Pfam" id="PF13976">
    <property type="entry name" value="gag_pre-integrs"/>
    <property type="match status" value="1"/>
</dbReference>
<evidence type="ECO:0000256" key="1">
    <source>
        <dbReference type="ARBA" id="ARBA00022750"/>
    </source>
</evidence>
<dbReference type="PANTHER" id="PTHR11439">
    <property type="entry name" value="GAG-POL-RELATED RETROTRANSPOSON"/>
    <property type="match status" value="1"/>
</dbReference>
<dbReference type="InterPro" id="IPR036397">
    <property type="entry name" value="RNaseH_sf"/>
</dbReference>
<dbReference type="SUPFAM" id="SSF53098">
    <property type="entry name" value="Ribonuclease H-like"/>
    <property type="match status" value="1"/>
</dbReference>
<dbReference type="Pfam" id="PF07727">
    <property type="entry name" value="RVT_2"/>
    <property type="match status" value="1"/>
</dbReference>
<accession>A0A438GK09</accession>
<dbReference type="Gene3D" id="3.30.420.10">
    <property type="entry name" value="Ribonuclease H-like superfamily/Ribonuclease H"/>
    <property type="match status" value="1"/>
</dbReference>
<dbReference type="CDD" id="cd09272">
    <property type="entry name" value="RNase_HI_RT_Ty1"/>
    <property type="match status" value="1"/>
</dbReference>
<feature type="region of interest" description="Disordered" evidence="2">
    <location>
        <begin position="354"/>
        <end position="375"/>
    </location>
</feature>
<proteinExistence type="predicted"/>
<keyword evidence="1" id="KW-0378">Hydrolase</keyword>
<dbReference type="InterPro" id="IPR025724">
    <property type="entry name" value="GAG-pre-integrase_dom"/>
</dbReference>
<dbReference type="Proteomes" id="UP000288805">
    <property type="component" value="Unassembled WGS sequence"/>
</dbReference>
<dbReference type="EMBL" id="QGNW01000412">
    <property type="protein sequence ID" value="RVW72548.1"/>
    <property type="molecule type" value="Genomic_DNA"/>
</dbReference>
<dbReference type="GO" id="GO:0003676">
    <property type="term" value="F:nucleic acid binding"/>
    <property type="evidence" value="ECO:0007669"/>
    <property type="project" value="InterPro"/>
</dbReference>
<dbReference type="SUPFAM" id="SSF56672">
    <property type="entry name" value="DNA/RNA polymerases"/>
    <property type="match status" value="1"/>
</dbReference>
<dbReference type="InterPro" id="IPR012337">
    <property type="entry name" value="RNaseH-like_sf"/>
</dbReference>
<protein>
    <submittedName>
        <fullName evidence="4">Retrovirus-related Pol polyprotein from transposon RE1</fullName>
    </submittedName>
</protein>
<evidence type="ECO:0000313" key="5">
    <source>
        <dbReference type="Proteomes" id="UP000288805"/>
    </source>
</evidence>
<dbReference type="InterPro" id="IPR054722">
    <property type="entry name" value="PolX-like_BBD"/>
</dbReference>